<dbReference type="PANTHER" id="PTHR13237">
    <property type="entry name" value="SOMETHING ABOUT SILENCING PROTEIN 10-RELATED"/>
    <property type="match status" value="1"/>
</dbReference>
<dbReference type="Pfam" id="PF04000">
    <property type="entry name" value="Sas10_Utp3"/>
    <property type="match status" value="1"/>
</dbReference>
<accession>A0A9W7ZUJ6</accession>
<evidence type="ECO:0000256" key="3">
    <source>
        <dbReference type="ARBA" id="ARBA00022553"/>
    </source>
</evidence>
<sequence length="645" mass="73311">MGKKRGQRTSKKTKDIQEVDPRDAKIKAINTWDDVEKDSEDEFHASRDKVLLDYDKRLRNKSHESESEEEVFGVGSDDYESEQSDEEESQSSSGENDFFNKISDGEDEIGKNASWGTTKSAYYDADEVLLETDDEEAAKEEELEATKLQRQRLEELHESDFADEVDDDDDETQDAGAARLISTTDDAESKIDINRISMNVGETVDISEARLAHIAKMKPSEKLKVLKSEAPEFLGLVSKANELSVFLSSELHPLLLRCRERKDILPSNDPAYAFLETKYQLIMSYLSNIAFYLALKASHPDQLGGEKLRDHQVIATIATTLQKLDSMESIEEALAAEFETLQKKLDMNEGDETDEDSVPADLGFEAQEPKKTKKKSKKAKKTKSSAANGDEEDIEYEEEYSALKSADKKRSGKRRRSEKVRADVDDDFGELNKLGEIDTEEKKARHSLRHYASKVLQSTGKKTQKAKYSGDQDVPYKDPDAGRFRLDKESVDKVAKEAMKRGDDLGGSSDDNFADLVGSDADEDYNEYYQSVKKARLQEKEKKTSKFNSERENKWRNVLEENLQNEAALPADRKRKINYQILKNKGLIPKRSKEQRNPRVKRRMRYEKAQKKLGSQVRLVKKLDGHYGGEETGIKSRLSRSVKLG</sequence>
<feature type="region of interest" description="Disordered" evidence="5">
    <location>
        <begin position="58"/>
        <end position="117"/>
    </location>
</feature>
<organism evidence="7 8">
    <name type="scientific">Mycoemilia scoparia</name>
    <dbReference type="NCBI Taxonomy" id="417184"/>
    <lineage>
        <taxon>Eukaryota</taxon>
        <taxon>Fungi</taxon>
        <taxon>Fungi incertae sedis</taxon>
        <taxon>Zoopagomycota</taxon>
        <taxon>Kickxellomycotina</taxon>
        <taxon>Kickxellomycetes</taxon>
        <taxon>Kickxellales</taxon>
        <taxon>Kickxellaceae</taxon>
        <taxon>Mycoemilia</taxon>
    </lineage>
</organism>
<evidence type="ECO:0000313" key="7">
    <source>
        <dbReference type="EMBL" id="KAJ1911882.1"/>
    </source>
</evidence>
<dbReference type="AlphaFoldDB" id="A0A9W7ZUJ6"/>
<dbReference type="EMBL" id="JANBPU010000399">
    <property type="protein sequence ID" value="KAJ1911882.1"/>
    <property type="molecule type" value="Genomic_DNA"/>
</dbReference>
<evidence type="ECO:0000256" key="2">
    <source>
        <dbReference type="ARBA" id="ARBA00010979"/>
    </source>
</evidence>
<dbReference type="InterPro" id="IPR018972">
    <property type="entry name" value="Sas10_C_dom"/>
</dbReference>
<dbReference type="Proteomes" id="UP001150538">
    <property type="component" value="Unassembled WGS sequence"/>
</dbReference>
<feature type="region of interest" description="Disordered" evidence="5">
    <location>
        <begin position="1"/>
        <end position="25"/>
    </location>
</feature>
<reference evidence="7" key="1">
    <citation type="submission" date="2022-07" db="EMBL/GenBank/DDBJ databases">
        <title>Phylogenomic reconstructions and comparative analyses of Kickxellomycotina fungi.</title>
        <authorList>
            <person name="Reynolds N.K."/>
            <person name="Stajich J.E."/>
            <person name="Barry K."/>
            <person name="Grigoriev I.V."/>
            <person name="Crous P."/>
            <person name="Smith M.E."/>
        </authorList>
    </citation>
    <scope>NUCLEOTIDE SEQUENCE</scope>
    <source>
        <strain evidence="7">NBRC 100468</strain>
    </source>
</reference>
<dbReference type="GO" id="GO:0032040">
    <property type="term" value="C:small-subunit processome"/>
    <property type="evidence" value="ECO:0007669"/>
    <property type="project" value="TreeGrafter"/>
</dbReference>
<proteinExistence type="inferred from homology"/>
<feature type="compositionally biased region" description="Basic and acidic residues" evidence="5">
    <location>
        <begin position="12"/>
        <end position="25"/>
    </location>
</feature>
<feature type="compositionally biased region" description="Basic and acidic residues" evidence="5">
    <location>
        <begin position="621"/>
        <end position="634"/>
    </location>
</feature>
<name>A0A9W7ZUJ6_9FUNG</name>
<protein>
    <submittedName>
        <fullName evidence="7">Something about silencing protein 10</fullName>
    </submittedName>
</protein>
<feature type="region of interest" description="Disordered" evidence="5">
    <location>
        <begin position="452"/>
        <end position="489"/>
    </location>
</feature>
<evidence type="ECO:0000256" key="5">
    <source>
        <dbReference type="SAM" id="MobiDB-lite"/>
    </source>
</evidence>
<comment type="subcellular location">
    <subcellularLocation>
        <location evidence="1">Nucleus</location>
    </subcellularLocation>
</comment>
<keyword evidence="3" id="KW-0597">Phosphoprotein</keyword>
<feature type="region of interest" description="Disordered" evidence="5">
    <location>
        <begin position="349"/>
        <end position="424"/>
    </location>
</feature>
<dbReference type="Pfam" id="PF09368">
    <property type="entry name" value="Sas10"/>
    <property type="match status" value="1"/>
</dbReference>
<keyword evidence="8" id="KW-1185">Reference proteome</keyword>
<feature type="compositionally biased region" description="Basic and acidic residues" evidence="5">
    <location>
        <begin position="468"/>
        <end position="489"/>
    </location>
</feature>
<comment type="caution">
    <text evidence="7">The sequence shown here is derived from an EMBL/GenBank/DDBJ whole genome shotgun (WGS) entry which is preliminary data.</text>
</comment>
<feature type="compositionally biased region" description="Acidic residues" evidence="5">
    <location>
        <begin position="389"/>
        <end position="400"/>
    </location>
</feature>
<evidence type="ECO:0000256" key="1">
    <source>
        <dbReference type="ARBA" id="ARBA00004123"/>
    </source>
</evidence>
<feature type="region of interest" description="Disordered" evidence="5">
    <location>
        <begin position="588"/>
        <end position="645"/>
    </location>
</feature>
<dbReference type="OrthoDB" id="1924577at2759"/>
<feature type="domain" description="Sas10 C-terminal" evidence="6">
    <location>
        <begin position="572"/>
        <end position="644"/>
    </location>
</feature>
<dbReference type="GO" id="GO:0000462">
    <property type="term" value="P:maturation of SSU-rRNA from tricistronic rRNA transcript (SSU-rRNA, 5.8S rRNA, LSU-rRNA)"/>
    <property type="evidence" value="ECO:0007669"/>
    <property type="project" value="TreeGrafter"/>
</dbReference>
<gene>
    <name evidence="7" type="primary">SAS10</name>
    <name evidence="7" type="ORF">H4219_005800</name>
</gene>
<comment type="similarity">
    <text evidence="2">Belongs to the SAS10 family.</text>
</comment>
<evidence type="ECO:0000259" key="6">
    <source>
        <dbReference type="Pfam" id="PF09368"/>
    </source>
</evidence>
<feature type="compositionally biased region" description="Acidic residues" evidence="5">
    <location>
        <begin position="66"/>
        <end position="89"/>
    </location>
</feature>
<feature type="compositionally biased region" description="Basic residues" evidence="5">
    <location>
        <begin position="1"/>
        <end position="11"/>
    </location>
</feature>
<keyword evidence="4" id="KW-0539">Nucleus</keyword>
<dbReference type="InterPro" id="IPR007146">
    <property type="entry name" value="Sas10/Utp3/C1D"/>
</dbReference>
<feature type="compositionally biased region" description="Acidic residues" evidence="5">
    <location>
        <begin position="349"/>
        <end position="358"/>
    </location>
</feature>
<feature type="compositionally biased region" description="Basic residues" evidence="5">
    <location>
        <begin position="371"/>
        <end position="383"/>
    </location>
</feature>
<evidence type="ECO:0000313" key="8">
    <source>
        <dbReference type="Proteomes" id="UP001150538"/>
    </source>
</evidence>
<dbReference type="PANTHER" id="PTHR13237:SF8">
    <property type="entry name" value="SOMETHING ABOUT SILENCING PROTEIN 10"/>
    <property type="match status" value="1"/>
</dbReference>
<evidence type="ECO:0000256" key="4">
    <source>
        <dbReference type="ARBA" id="ARBA00023242"/>
    </source>
</evidence>